<dbReference type="EMBL" id="BAPF01000050">
    <property type="protein sequence ID" value="GBQ84852.1"/>
    <property type="molecule type" value="Genomic_DNA"/>
</dbReference>
<organism evidence="2 3">
    <name type="scientific">Acetobacter malorum DSM 14337</name>
    <dbReference type="NCBI Taxonomy" id="1307910"/>
    <lineage>
        <taxon>Bacteria</taxon>
        <taxon>Pseudomonadati</taxon>
        <taxon>Pseudomonadota</taxon>
        <taxon>Alphaproteobacteria</taxon>
        <taxon>Acetobacterales</taxon>
        <taxon>Acetobacteraceae</taxon>
        <taxon>Acetobacter</taxon>
    </lineage>
</organism>
<dbReference type="Proteomes" id="UP001065047">
    <property type="component" value="Unassembled WGS sequence"/>
</dbReference>
<feature type="region of interest" description="Disordered" evidence="1">
    <location>
        <begin position="312"/>
        <end position="338"/>
    </location>
</feature>
<keyword evidence="3" id="KW-1185">Reference proteome</keyword>
<evidence type="ECO:0000313" key="3">
    <source>
        <dbReference type="Proteomes" id="UP001065047"/>
    </source>
</evidence>
<dbReference type="RefSeq" id="WP_156476895.1">
    <property type="nucleotide sequence ID" value="NZ_BAPF01000050.1"/>
</dbReference>
<evidence type="ECO:0000313" key="2">
    <source>
        <dbReference type="EMBL" id="GBQ84852.1"/>
    </source>
</evidence>
<evidence type="ECO:0008006" key="4">
    <source>
        <dbReference type="Google" id="ProtNLM"/>
    </source>
</evidence>
<comment type="caution">
    <text evidence="2">The sequence shown here is derived from an EMBL/GenBank/DDBJ whole genome shotgun (WGS) entry which is preliminary data.</text>
</comment>
<accession>A0ABQ0PYM5</accession>
<reference evidence="2" key="1">
    <citation type="submission" date="2013-04" db="EMBL/GenBank/DDBJ databases">
        <title>The genome sequencing project of 58 acetic acid bacteria.</title>
        <authorList>
            <person name="Okamoto-Kainuma A."/>
            <person name="Ishikawa M."/>
            <person name="Umino S."/>
            <person name="Koizumi Y."/>
            <person name="Shiwa Y."/>
            <person name="Yoshikawa H."/>
            <person name="Matsutani M."/>
            <person name="Matsushita K."/>
        </authorList>
    </citation>
    <scope>NUCLEOTIDE SEQUENCE</scope>
    <source>
        <strain evidence="2">DSM 14337</strain>
    </source>
</reference>
<gene>
    <name evidence="2" type="ORF">AA14337_2931</name>
</gene>
<dbReference type="GeneID" id="29556863"/>
<sequence>MKSIAMSAAEFPILMRYGAGAGGNGARRLEEALRVVLEAKENGSIRNTDYKEAKSVLNQAVSRAWAATAGEPFFYAGKYKQCDHATNQLYDDITLSSLNEVRFLRKKIDTARARGASGPAFEAIQSFESELSEMAIAVQNLGKVVVKGRVPRPAPPPSNPHQIRGTCPCCFSNQAVMPSGRMAHHGYVRPYAGGQSASCHGIDFSPYERSPEGVSYEIKLLEKALSDARHRLSGRPGWTVLSVPETRHAPFPHVEITRDHPRWEAAEKERAYSLMQSISSCERSLPFFREKLEQWQVAPLFRADGARLPIVADRDGPTPQEEVDDAMDFSNEDHGPLP</sequence>
<proteinExistence type="predicted"/>
<protein>
    <recommendedName>
        <fullName evidence="4">Phage protein</fullName>
    </recommendedName>
</protein>
<name>A0ABQ0PYM5_9PROT</name>
<evidence type="ECO:0000256" key="1">
    <source>
        <dbReference type="SAM" id="MobiDB-lite"/>
    </source>
</evidence>